<evidence type="ECO:0008006" key="4">
    <source>
        <dbReference type="Google" id="ProtNLM"/>
    </source>
</evidence>
<evidence type="ECO:0000256" key="1">
    <source>
        <dbReference type="SAM" id="MobiDB-lite"/>
    </source>
</evidence>
<dbReference type="Proteomes" id="UP001642360">
    <property type="component" value="Unassembled WGS sequence"/>
</dbReference>
<gene>
    <name evidence="2" type="ORF">ILEXP_LOCUS28713</name>
</gene>
<name>A0ABC8SVY8_9AQUA</name>
<organism evidence="2 3">
    <name type="scientific">Ilex paraguariensis</name>
    <name type="common">yerba mate</name>
    <dbReference type="NCBI Taxonomy" id="185542"/>
    <lineage>
        <taxon>Eukaryota</taxon>
        <taxon>Viridiplantae</taxon>
        <taxon>Streptophyta</taxon>
        <taxon>Embryophyta</taxon>
        <taxon>Tracheophyta</taxon>
        <taxon>Spermatophyta</taxon>
        <taxon>Magnoliopsida</taxon>
        <taxon>eudicotyledons</taxon>
        <taxon>Gunneridae</taxon>
        <taxon>Pentapetalae</taxon>
        <taxon>asterids</taxon>
        <taxon>campanulids</taxon>
        <taxon>Aquifoliales</taxon>
        <taxon>Aquifoliaceae</taxon>
        <taxon>Ilex</taxon>
    </lineage>
</organism>
<reference evidence="2 3" key="1">
    <citation type="submission" date="2024-02" db="EMBL/GenBank/DDBJ databases">
        <authorList>
            <person name="Vignale AGUSTIN F."/>
            <person name="Sosa J E."/>
            <person name="Modenutti C."/>
        </authorList>
    </citation>
    <scope>NUCLEOTIDE SEQUENCE [LARGE SCALE GENOMIC DNA]</scope>
</reference>
<protein>
    <recommendedName>
        <fullName evidence="4">CDP-diacylglycerol-glycerol-3-phosphate 3-phosphatidyltransferase</fullName>
    </recommendedName>
</protein>
<dbReference type="PANTHER" id="PTHR33386">
    <property type="entry name" value="OS02G0740600 PROTEIN"/>
    <property type="match status" value="1"/>
</dbReference>
<accession>A0ABC8SVY8</accession>
<feature type="region of interest" description="Disordered" evidence="1">
    <location>
        <begin position="41"/>
        <end position="61"/>
    </location>
</feature>
<sequence>MFFQRAKILVIATRKKLVYKKIGNNSYTSWADQWDNGPDPVYETKKSSSGGGGVTAKYGKKVGEGLGKTKDVASTGAKKIKEGTSMGIQWIKHKYQKTTQKH</sequence>
<proteinExistence type="predicted"/>
<comment type="caution">
    <text evidence="2">The sequence shown here is derived from an EMBL/GenBank/DDBJ whole genome shotgun (WGS) entry which is preliminary data.</text>
</comment>
<dbReference type="PANTHER" id="PTHR33386:SF5">
    <property type="entry name" value="OS02G0740600 PROTEIN"/>
    <property type="match status" value="1"/>
</dbReference>
<evidence type="ECO:0000313" key="3">
    <source>
        <dbReference type="Proteomes" id="UP001642360"/>
    </source>
</evidence>
<dbReference type="AlphaFoldDB" id="A0ABC8SVY8"/>
<evidence type="ECO:0000313" key="2">
    <source>
        <dbReference type="EMBL" id="CAK9159990.1"/>
    </source>
</evidence>
<keyword evidence="3" id="KW-1185">Reference proteome</keyword>
<dbReference type="EMBL" id="CAUOFW020003440">
    <property type="protein sequence ID" value="CAK9159990.1"/>
    <property type="molecule type" value="Genomic_DNA"/>
</dbReference>